<protein>
    <recommendedName>
        <fullName evidence="3">EthD domain-containing protein</fullName>
    </recommendedName>
</protein>
<evidence type="ECO:0000313" key="1">
    <source>
        <dbReference type="EMBL" id="KAJ7776880.1"/>
    </source>
</evidence>
<evidence type="ECO:0008006" key="3">
    <source>
        <dbReference type="Google" id="ProtNLM"/>
    </source>
</evidence>
<dbReference type="AlphaFoldDB" id="A0AAD7K2C6"/>
<dbReference type="SUPFAM" id="SSF54909">
    <property type="entry name" value="Dimeric alpha+beta barrel"/>
    <property type="match status" value="1"/>
</dbReference>
<gene>
    <name evidence="1" type="ORF">DFH07DRAFT_798074</name>
</gene>
<name>A0AAD7K2C6_9AGAR</name>
<sequence length="235" mass="26207">MSAASERPQGLLVVYTDPGPDFPLEGFNAWNDAEYERCIALDEVHTGIRYKAIDGLHPAWLALYETASPDLPPSDAPPPPDLPTFSRSTYTLLSTHTHPHTRPTDLPAAFIYLSGVEIAPAAEAAFDTWYAGEHADLFAKVPGWLRMRRYRLHAHEELSRLHGSKELGAYHGNKESGVEQAPPRHLAIHEFTNAEFADTPEFVALTETARVAEMKKSFLGLEFRVFELQRSGDDI</sequence>
<reference evidence="1" key="1">
    <citation type="submission" date="2023-03" db="EMBL/GenBank/DDBJ databases">
        <title>Massive genome expansion in bonnet fungi (Mycena s.s.) driven by repeated elements and novel gene families across ecological guilds.</title>
        <authorList>
            <consortium name="Lawrence Berkeley National Laboratory"/>
            <person name="Harder C.B."/>
            <person name="Miyauchi S."/>
            <person name="Viragh M."/>
            <person name="Kuo A."/>
            <person name="Thoen E."/>
            <person name="Andreopoulos B."/>
            <person name="Lu D."/>
            <person name="Skrede I."/>
            <person name="Drula E."/>
            <person name="Henrissat B."/>
            <person name="Morin E."/>
            <person name="Kohler A."/>
            <person name="Barry K."/>
            <person name="LaButti K."/>
            <person name="Morin E."/>
            <person name="Salamov A."/>
            <person name="Lipzen A."/>
            <person name="Mereny Z."/>
            <person name="Hegedus B."/>
            <person name="Baldrian P."/>
            <person name="Stursova M."/>
            <person name="Weitz H."/>
            <person name="Taylor A."/>
            <person name="Grigoriev I.V."/>
            <person name="Nagy L.G."/>
            <person name="Martin F."/>
            <person name="Kauserud H."/>
        </authorList>
    </citation>
    <scope>NUCLEOTIDE SEQUENCE</scope>
    <source>
        <strain evidence="1">CBHHK188m</strain>
    </source>
</reference>
<dbReference type="InterPro" id="IPR011008">
    <property type="entry name" value="Dimeric_a/b-barrel"/>
</dbReference>
<evidence type="ECO:0000313" key="2">
    <source>
        <dbReference type="Proteomes" id="UP001215280"/>
    </source>
</evidence>
<dbReference type="EMBL" id="JARJLG010000011">
    <property type="protein sequence ID" value="KAJ7776880.1"/>
    <property type="molecule type" value="Genomic_DNA"/>
</dbReference>
<keyword evidence="2" id="KW-1185">Reference proteome</keyword>
<organism evidence="1 2">
    <name type="scientific">Mycena maculata</name>
    <dbReference type="NCBI Taxonomy" id="230809"/>
    <lineage>
        <taxon>Eukaryota</taxon>
        <taxon>Fungi</taxon>
        <taxon>Dikarya</taxon>
        <taxon>Basidiomycota</taxon>
        <taxon>Agaricomycotina</taxon>
        <taxon>Agaricomycetes</taxon>
        <taxon>Agaricomycetidae</taxon>
        <taxon>Agaricales</taxon>
        <taxon>Marasmiineae</taxon>
        <taxon>Mycenaceae</taxon>
        <taxon>Mycena</taxon>
    </lineage>
</organism>
<dbReference type="Proteomes" id="UP001215280">
    <property type="component" value="Unassembled WGS sequence"/>
</dbReference>
<proteinExistence type="predicted"/>
<comment type="caution">
    <text evidence="1">The sequence shown here is derived from an EMBL/GenBank/DDBJ whole genome shotgun (WGS) entry which is preliminary data.</text>
</comment>
<accession>A0AAD7K2C6</accession>